<dbReference type="PROSITE" id="PS50181">
    <property type="entry name" value="FBOX"/>
    <property type="match status" value="1"/>
</dbReference>
<dbReference type="InterPro" id="IPR001810">
    <property type="entry name" value="F-box_dom"/>
</dbReference>
<name>S4VX92_9VIRU</name>
<feature type="region of interest" description="Disordered" evidence="1">
    <location>
        <begin position="1"/>
        <end position="74"/>
    </location>
</feature>
<reference evidence="3 4" key="1">
    <citation type="journal article" date="2013" name="Science">
        <title>Pandoraviruses: amoeba viruses with genomes up to 2.5 Mb reaching that of parasitic eukaryotes.</title>
        <authorList>
            <person name="Philippe N."/>
            <person name="Legendre M."/>
            <person name="Doutre G."/>
            <person name="Coute Y."/>
            <person name="Poirot O."/>
            <person name="Lescot M."/>
            <person name="Arslan D."/>
            <person name="Seltzer V."/>
            <person name="Bertaux L."/>
            <person name="Bruley C."/>
            <person name="Garin J."/>
            <person name="Claverie J.M."/>
            <person name="Abergel C."/>
        </authorList>
    </citation>
    <scope>NUCLEOTIDE SEQUENCE [LARGE SCALE GENOMIC DNA]</scope>
    <source>
        <strain evidence="3">Melbourne</strain>
    </source>
</reference>
<dbReference type="GeneID" id="16512111"/>
<dbReference type="InterPro" id="IPR036047">
    <property type="entry name" value="F-box-like_dom_sf"/>
</dbReference>
<evidence type="ECO:0000313" key="4">
    <source>
        <dbReference type="Proteomes" id="UP000201566"/>
    </source>
</evidence>
<gene>
    <name evidence="3" type="ORF">pdul_cds_580</name>
</gene>
<evidence type="ECO:0000256" key="1">
    <source>
        <dbReference type="SAM" id="MobiDB-lite"/>
    </source>
</evidence>
<dbReference type="PANTHER" id="PTHR46586:SF3">
    <property type="entry name" value="ANKYRIN REPEAT-CONTAINING PROTEIN"/>
    <property type="match status" value="1"/>
</dbReference>
<dbReference type="InterPro" id="IPR036770">
    <property type="entry name" value="Ankyrin_rpt-contain_sf"/>
</dbReference>
<proteinExistence type="predicted"/>
<organism evidence="3 4">
    <name type="scientific">Pandoravirus dulcis</name>
    <dbReference type="NCBI Taxonomy" id="1349409"/>
    <lineage>
        <taxon>Viruses</taxon>
        <taxon>Pandoravirus</taxon>
    </lineage>
</organism>
<dbReference type="SMART" id="SM00248">
    <property type="entry name" value="ANK"/>
    <property type="match status" value="3"/>
</dbReference>
<dbReference type="Gene3D" id="1.20.1280.50">
    <property type="match status" value="1"/>
</dbReference>
<evidence type="ECO:0000313" key="3">
    <source>
        <dbReference type="EMBL" id="AGO82701.2"/>
    </source>
</evidence>
<protein>
    <submittedName>
        <fullName evidence="3">Ankyrin repeat domain containing protein</fullName>
    </submittedName>
</protein>
<dbReference type="InterPro" id="IPR002110">
    <property type="entry name" value="Ankyrin_rpt"/>
</dbReference>
<feature type="compositionally biased region" description="Basic residues" evidence="1">
    <location>
        <begin position="8"/>
        <end position="30"/>
    </location>
</feature>
<dbReference type="EMBL" id="KC977570">
    <property type="protein sequence ID" value="AGO82701.2"/>
    <property type="molecule type" value="Genomic_DNA"/>
</dbReference>
<feature type="domain" description="F-box" evidence="2">
    <location>
        <begin position="79"/>
        <end position="126"/>
    </location>
</feature>
<accession>S4VX92</accession>
<dbReference type="Gene3D" id="1.25.40.20">
    <property type="entry name" value="Ankyrin repeat-containing domain"/>
    <property type="match status" value="2"/>
</dbReference>
<dbReference type="InterPro" id="IPR052050">
    <property type="entry name" value="SecEffector_AnkRepeat"/>
</dbReference>
<dbReference type="Proteomes" id="UP000201566">
    <property type="component" value="Segment"/>
</dbReference>
<dbReference type="SUPFAM" id="SSF81383">
    <property type="entry name" value="F-box domain"/>
    <property type="match status" value="1"/>
</dbReference>
<evidence type="ECO:0000259" key="2">
    <source>
        <dbReference type="PROSITE" id="PS50181"/>
    </source>
</evidence>
<dbReference type="PANTHER" id="PTHR46586">
    <property type="entry name" value="ANKYRIN REPEAT-CONTAINING PROTEIN"/>
    <property type="match status" value="1"/>
</dbReference>
<dbReference type="KEGG" id="vg:16512111"/>
<dbReference type="SUPFAM" id="SSF48403">
    <property type="entry name" value="Ankyrin repeat"/>
    <property type="match status" value="2"/>
</dbReference>
<dbReference type="Pfam" id="PF12937">
    <property type="entry name" value="F-box-like"/>
    <property type="match status" value="1"/>
</dbReference>
<sequence length="713" mass="77392">MRVEKKAKQQHNPRGRRLGRKKREAMKKRPNVVAAATCDARPKKRPRPSARPRTDDGAKQARRGHETDHKPADTIDSTTLTIDTLPDEILAHILGFVSCLARHGNAAAVCRRWRAVALDPTAATRLVCFSQSSRDPCAEAAAALHADCVDEALRLAWPPSGAGCEHAARAGRVDLIERFRTRGFPFDPDRVAIAAAGAGHLDVLRDLCQRGLLAGARPRVIDAAAAGGHIACIEFARSAGLPWDSTACTVAARHGHLACLCYLHENGCPWSHEATRAAVGYDPAKNPYSASEGHVDCLRYLHEHGCDWAWHTCEIAAQGGAVECLLYALDHDCPYEDSDLGVAAVYSADNDILATLQARGHPWDAEAIATAAEWGWWDIIEILRAYGCPWDERVCKALASHGDLDLLRRAHAGGCPWDPAKCLEEAIRSGHVDIVRWLCEGPFGDGGGYTLVHKHCALAVYSDHRDVLACLTEHRCPWHPDEIAEMLRYFSNDCLDHVMEHGMIAGVSARHGAGLCTVAARWGRVDVLRRFYAAGYRGDTEATDVAARHGHIECIEWLVGRGCPIGQYAVARAAGNGHLNCVAYLCESGAVWGDAYVDAAAAGHVHCLAYMDARGHRPVSRVTEIAASHGRLDVLRYLHEGGRAWDTNVCTAAAREGHLACLRYAHRHGAPIDLARCRDRALANGHYACARYLAHCARSCDPASSAAAPGSPE</sequence>
<dbReference type="RefSeq" id="YP_008319370.2">
    <property type="nucleotide sequence ID" value="NC_021858.1"/>
</dbReference>
<feature type="compositionally biased region" description="Basic and acidic residues" evidence="1">
    <location>
        <begin position="52"/>
        <end position="73"/>
    </location>
</feature>